<sequence length="551" mass="62041">MSSSPRKRKRATAAQPTTNPSDAVINPLSHTPHTLKQFTLAGLDHDSPLLSDLYPGFPHRPPRPIRRRRHPFTPDDPSNNNNNLTDKSGDEGGDELPGFTTDADDDGPVGGRTTAAEESEVSSSAGSANRRRRGRRNSRKQAEKDRKAVAYHSKVGVLINTIKRALAEGDVELAKRGFGLLVRSRVGGKRVDLRFERLWELGAEIILREGEPPLSKPGESNPSNENAVDGTDEAEGEFNGAFQLELERQQREGGKEEEEGEQETEDAKAEKVSREKDVLLERQQQNLARLKSYYQYLIQNHPFSKQHPNSTGRPLLEFNVAMFSSEMEGIYALHQRGMEKIEEREARHEFSSGDEDEQDDDMMDVIEEEPSNFDDGFGMEVDSEKPPPPPPSSPPLRNKKEVRVNRERDELRREVLKKMRDVAERMDALLETVPYSRDGEFIRLRAMVWLYIADLCVPFDDEKEKKRGRKARDKERQKARRLLEGVRDMGRGMLRQDDEELLRQLGSEDEMSEEEAEGEGGVGGNGEGGGSGGEESEEEETILPMFSSVPV</sequence>
<feature type="region of interest" description="Disordered" evidence="1">
    <location>
        <begin position="369"/>
        <end position="405"/>
    </location>
</feature>
<dbReference type="GO" id="GO:0001164">
    <property type="term" value="F:RNA polymerase I core promoter sequence-specific DNA binding"/>
    <property type="evidence" value="ECO:0007669"/>
    <property type="project" value="TreeGrafter"/>
</dbReference>
<feature type="region of interest" description="Disordered" evidence="1">
    <location>
        <begin position="249"/>
        <end position="277"/>
    </location>
</feature>
<organism evidence="2 3">
    <name type="scientific">Apiosordaria backusii</name>
    <dbReference type="NCBI Taxonomy" id="314023"/>
    <lineage>
        <taxon>Eukaryota</taxon>
        <taxon>Fungi</taxon>
        <taxon>Dikarya</taxon>
        <taxon>Ascomycota</taxon>
        <taxon>Pezizomycotina</taxon>
        <taxon>Sordariomycetes</taxon>
        <taxon>Sordariomycetidae</taxon>
        <taxon>Sordariales</taxon>
        <taxon>Lasiosphaeriaceae</taxon>
        <taxon>Apiosordaria</taxon>
    </lineage>
</organism>
<dbReference type="GO" id="GO:0042790">
    <property type="term" value="P:nucleolar large rRNA transcription by RNA polymerase I"/>
    <property type="evidence" value="ECO:0007669"/>
    <property type="project" value="TreeGrafter"/>
</dbReference>
<feature type="compositionally biased region" description="Basic and acidic residues" evidence="1">
    <location>
        <begin position="265"/>
        <end position="277"/>
    </location>
</feature>
<dbReference type="PANTHER" id="PTHR28244">
    <property type="entry name" value="RNA POLYMERASE I-SPECIFIC TRANSCRIPTION INITIATION FACTOR RRN11"/>
    <property type="match status" value="1"/>
</dbReference>
<evidence type="ECO:0000313" key="2">
    <source>
        <dbReference type="EMBL" id="KAK0735912.1"/>
    </source>
</evidence>
<feature type="compositionally biased region" description="Basic residues" evidence="1">
    <location>
        <begin position="1"/>
        <end position="11"/>
    </location>
</feature>
<evidence type="ECO:0000313" key="3">
    <source>
        <dbReference type="Proteomes" id="UP001172159"/>
    </source>
</evidence>
<feature type="compositionally biased region" description="Acidic residues" evidence="1">
    <location>
        <begin position="507"/>
        <end position="518"/>
    </location>
</feature>
<dbReference type="InterPro" id="IPR053029">
    <property type="entry name" value="RNA_pol_I-specific_init_factor"/>
</dbReference>
<proteinExistence type="predicted"/>
<feature type="compositionally biased region" description="Basic residues" evidence="1">
    <location>
        <begin position="60"/>
        <end position="71"/>
    </location>
</feature>
<dbReference type="Proteomes" id="UP001172159">
    <property type="component" value="Unassembled WGS sequence"/>
</dbReference>
<feature type="compositionally biased region" description="Acidic residues" evidence="1">
    <location>
        <begin position="255"/>
        <end position="264"/>
    </location>
</feature>
<protein>
    <submittedName>
        <fullName evidence="2">Uncharacterized protein</fullName>
    </submittedName>
</protein>
<name>A0AA40BKI4_9PEZI</name>
<dbReference type="AlphaFoldDB" id="A0AA40BKI4"/>
<feature type="region of interest" description="Disordered" evidence="1">
    <location>
        <begin position="210"/>
        <end position="233"/>
    </location>
</feature>
<comment type="caution">
    <text evidence="2">The sequence shown here is derived from an EMBL/GenBank/DDBJ whole genome shotgun (WGS) entry which is preliminary data.</text>
</comment>
<dbReference type="GO" id="GO:0070860">
    <property type="term" value="C:RNA polymerase I core factor complex"/>
    <property type="evidence" value="ECO:0007669"/>
    <property type="project" value="TreeGrafter"/>
</dbReference>
<dbReference type="GO" id="GO:0017025">
    <property type="term" value="F:TBP-class protein binding"/>
    <property type="evidence" value="ECO:0007669"/>
    <property type="project" value="TreeGrafter"/>
</dbReference>
<feature type="compositionally biased region" description="Polar residues" evidence="1">
    <location>
        <begin position="76"/>
        <end position="86"/>
    </location>
</feature>
<feature type="compositionally biased region" description="Basic and acidic residues" evidence="1">
    <location>
        <begin position="472"/>
        <end position="496"/>
    </location>
</feature>
<feature type="region of interest" description="Disordered" evidence="1">
    <location>
        <begin position="45"/>
        <end position="148"/>
    </location>
</feature>
<evidence type="ECO:0000256" key="1">
    <source>
        <dbReference type="SAM" id="MobiDB-lite"/>
    </source>
</evidence>
<feature type="region of interest" description="Disordered" evidence="1">
    <location>
        <begin position="462"/>
        <end position="551"/>
    </location>
</feature>
<feature type="compositionally biased region" description="Basic residues" evidence="1">
    <location>
        <begin position="129"/>
        <end position="139"/>
    </location>
</feature>
<keyword evidence="3" id="KW-1185">Reference proteome</keyword>
<accession>A0AA40BKI4</accession>
<dbReference type="PANTHER" id="PTHR28244:SF1">
    <property type="entry name" value="RNA POLYMERASE I-SPECIFIC TRANSCRIPTION INITIATION FACTOR RRN11"/>
    <property type="match status" value="1"/>
</dbReference>
<dbReference type="EMBL" id="JAUKTV010000007">
    <property type="protein sequence ID" value="KAK0735912.1"/>
    <property type="molecule type" value="Genomic_DNA"/>
</dbReference>
<feature type="compositionally biased region" description="Gly residues" evidence="1">
    <location>
        <begin position="519"/>
        <end position="533"/>
    </location>
</feature>
<feature type="region of interest" description="Disordered" evidence="1">
    <location>
        <begin position="1"/>
        <end position="30"/>
    </location>
</feature>
<reference evidence="2" key="1">
    <citation type="submission" date="2023-06" db="EMBL/GenBank/DDBJ databases">
        <title>Genome-scale phylogeny and comparative genomics of the fungal order Sordariales.</title>
        <authorList>
            <consortium name="Lawrence Berkeley National Laboratory"/>
            <person name="Hensen N."/>
            <person name="Bonometti L."/>
            <person name="Westerberg I."/>
            <person name="Brannstrom I.O."/>
            <person name="Guillou S."/>
            <person name="Cros-Aarteil S."/>
            <person name="Calhoun S."/>
            <person name="Haridas S."/>
            <person name="Kuo A."/>
            <person name="Mondo S."/>
            <person name="Pangilinan J."/>
            <person name="Riley R."/>
            <person name="Labutti K."/>
            <person name="Andreopoulos B."/>
            <person name="Lipzen A."/>
            <person name="Chen C."/>
            <person name="Yanf M."/>
            <person name="Daum C."/>
            <person name="Ng V."/>
            <person name="Clum A."/>
            <person name="Steindorff A."/>
            <person name="Ohm R."/>
            <person name="Martin F."/>
            <person name="Silar P."/>
            <person name="Natvig D."/>
            <person name="Lalanne C."/>
            <person name="Gautier V."/>
            <person name="Ament-Velasquez S.L."/>
            <person name="Kruys A."/>
            <person name="Hutchinson M.I."/>
            <person name="Powell A.J."/>
            <person name="Barry K."/>
            <person name="Miller A.N."/>
            <person name="Grigoriev I.V."/>
            <person name="Debuchy R."/>
            <person name="Gladieux P."/>
            <person name="Thoren M.H."/>
            <person name="Johannesson H."/>
        </authorList>
    </citation>
    <scope>NUCLEOTIDE SEQUENCE</scope>
    <source>
        <strain evidence="2">CBS 540.89</strain>
    </source>
</reference>
<gene>
    <name evidence="2" type="ORF">B0T21DRAFT_334418</name>
</gene>